<dbReference type="Proteomes" id="UP000655420">
    <property type="component" value="Unassembled WGS sequence"/>
</dbReference>
<dbReference type="CDD" id="cd00801">
    <property type="entry name" value="INT_P4_C"/>
    <property type="match status" value="1"/>
</dbReference>
<evidence type="ECO:0000313" key="6">
    <source>
        <dbReference type="EMBL" id="MBK0398531.1"/>
    </source>
</evidence>
<dbReference type="InterPro" id="IPR010998">
    <property type="entry name" value="Integrase_recombinase_N"/>
</dbReference>
<dbReference type="RefSeq" id="WP_200607708.1">
    <property type="nucleotide sequence ID" value="NZ_JAEHHL010000001.1"/>
</dbReference>
<dbReference type="Pfam" id="PF00589">
    <property type="entry name" value="Phage_integrase"/>
    <property type="match status" value="1"/>
</dbReference>
<dbReference type="GO" id="GO:0003677">
    <property type="term" value="F:DNA binding"/>
    <property type="evidence" value="ECO:0007669"/>
    <property type="project" value="UniProtKB-KW"/>
</dbReference>
<dbReference type="Gene3D" id="1.10.443.10">
    <property type="entry name" value="Intergrase catalytic core"/>
    <property type="match status" value="1"/>
</dbReference>
<dbReference type="PANTHER" id="PTHR30629">
    <property type="entry name" value="PROPHAGE INTEGRASE"/>
    <property type="match status" value="1"/>
</dbReference>
<dbReference type="InterPro" id="IPR002104">
    <property type="entry name" value="Integrase_catalytic"/>
</dbReference>
<accession>A0A8J7M4X8</accession>
<evidence type="ECO:0000256" key="4">
    <source>
        <dbReference type="ARBA" id="ARBA00023172"/>
    </source>
</evidence>
<dbReference type="PROSITE" id="PS51898">
    <property type="entry name" value="TYR_RECOMBINASE"/>
    <property type="match status" value="1"/>
</dbReference>
<evidence type="ECO:0000256" key="2">
    <source>
        <dbReference type="ARBA" id="ARBA00022908"/>
    </source>
</evidence>
<dbReference type="Gene3D" id="1.10.150.130">
    <property type="match status" value="1"/>
</dbReference>
<comment type="similarity">
    <text evidence="1">Belongs to the 'phage' integrase family.</text>
</comment>
<name>A0A8J7M4X8_9RHOB</name>
<keyword evidence="3" id="KW-0238">DNA-binding</keyword>
<dbReference type="InterPro" id="IPR011010">
    <property type="entry name" value="DNA_brk_join_enz"/>
</dbReference>
<keyword evidence="2" id="KW-0229">DNA integration</keyword>
<organism evidence="6 7">
    <name type="scientific">Thermohalobaculum xanthum</name>
    <dbReference type="NCBI Taxonomy" id="2753746"/>
    <lineage>
        <taxon>Bacteria</taxon>
        <taxon>Pseudomonadati</taxon>
        <taxon>Pseudomonadota</taxon>
        <taxon>Alphaproteobacteria</taxon>
        <taxon>Rhodobacterales</taxon>
        <taxon>Paracoccaceae</taxon>
        <taxon>Thermohalobaculum</taxon>
    </lineage>
</organism>
<evidence type="ECO:0000256" key="1">
    <source>
        <dbReference type="ARBA" id="ARBA00008857"/>
    </source>
</evidence>
<dbReference type="InterPro" id="IPR025166">
    <property type="entry name" value="Integrase_DNA_bind_dom"/>
</dbReference>
<dbReference type="InterPro" id="IPR013762">
    <property type="entry name" value="Integrase-like_cat_sf"/>
</dbReference>
<dbReference type="Pfam" id="PF13356">
    <property type="entry name" value="Arm-DNA-bind_3"/>
    <property type="match status" value="1"/>
</dbReference>
<feature type="domain" description="Tyr recombinase" evidence="5">
    <location>
        <begin position="196"/>
        <end position="374"/>
    </location>
</feature>
<dbReference type="InterPro" id="IPR050808">
    <property type="entry name" value="Phage_Integrase"/>
</dbReference>
<dbReference type="EMBL" id="JAEHHL010000001">
    <property type="protein sequence ID" value="MBK0398531.1"/>
    <property type="molecule type" value="Genomic_DNA"/>
</dbReference>
<dbReference type="GO" id="GO:0015074">
    <property type="term" value="P:DNA integration"/>
    <property type="evidence" value="ECO:0007669"/>
    <property type="project" value="UniProtKB-KW"/>
</dbReference>
<gene>
    <name evidence="6" type="ORF">H0I76_04975</name>
</gene>
<dbReference type="SUPFAM" id="SSF56349">
    <property type="entry name" value="DNA breaking-rejoining enzymes"/>
    <property type="match status" value="1"/>
</dbReference>
<evidence type="ECO:0000259" key="5">
    <source>
        <dbReference type="PROSITE" id="PS51898"/>
    </source>
</evidence>
<dbReference type="GO" id="GO:0006310">
    <property type="term" value="P:DNA recombination"/>
    <property type="evidence" value="ECO:0007669"/>
    <property type="project" value="UniProtKB-KW"/>
</dbReference>
<comment type="caution">
    <text evidence="6">The sequence shown here is derived from an EMBL/GenBank/DDBJ whole genome shotgun (WGS) entry which is preliminary data.</text>
</comment>
<dbReference type="InterPro" id="IPR038488">
    <property type="entry name" value="Integrase_DNA-bd_sf"/>
</dbReference>
<dbReference type="PANTHER" id="PTHR30629:SF2">
    <property type="entry name" value="PROPHAGE INTEGRASE INTS-RELATED"/>
    <property type="match status" value="1"/>
</dbReference>
<evidence type="ECO:0000256" key="3">
    <source>
        <dbReference type="ARBA" id="ARBA00023125"/>
    </source>
</evidence>
<keyword evidence="4" id="KW-0233">DNA recombination</keyword>
<protein>
    <submittedName>
        <fullName evidence="6">Tyrosine-type recombinase/integrase</fullName>
    </submittedName>
</protein>
<dbReference type="Gene3D" id="3.30.160.390">
    <property type="entry name" value="Integrase, DNA-binding domain"/>
    <property type="match status" value="1"/>
</dbReference>
<proteinExistence type="inferred from homology"/>
<sequence>MKKRLSARAIETLKPPPTGRLEITDSDSGAVFRITSKGARSWSVLFTLHGKQQRRTLGSYPAVGLAEARELARETRHLAVQGVDPRPVEEPAAPVMRVADAISLYAKIYLAPNLRTAAERERQLRAALAPHLARPIDDLDRVDLQAAIDAKAAEGRLGAANRIRAALVHFSRWCFERGHLPEHIGAGTARAAKEKPRERVLSLDEIRQVYGATFELGPIWGALFRLRVLTAQRLGDLALAHWSEIDFAARRYEIPGARTKNGRPHIVHLSAPVLAELEALKERTGGTPFVFTTTGKSPVSGFSKANARLYQTTGVEDFRPHDFRTAFASALCEAGESEAVVDRILNHSASGSAPSAVARVYNRAQNLPQRAAALDRWAAMVTGETADVIALPEALVR</sequence>
<reference evidence="6" key="1">
    <citation type="submission" date="2020-12" db="EMBL/GenBank/DDBJ databases">
        <title>Bacterial taxonomy.</title>
        <authorList>
            <person name="Pan X."/>
        </authorList>
    </citation>
    <scope>NUCLEOTIDE SEQUENCE</scope>
    <source>
        <strain evidence="6">M0105</strain>
    </source>
</reference>
<keyword evidence="7" id="KW-1185">Reference proteome</keyword>
<dbReference type="AlphaFoldDB" id="A0A8J7M4X8"/>
<evidence type="ECO:0000313" key="7">
    <source>
        <dbReference type="Proteomes" id="UP000655420"/>
    </source>
</evidence>